<dbReference type="PROSITE" id="PS00010">
    <property type="entry name" value="ASX_HYDROXYL"/>
    <property type="match status" value="9"/>
</dbReference>
<dbReference type="SMART" id="SM00179">
    <property type="entry name" value="EGF_CA"/>
    <property type="match status" value="14"/>
</dbReference>
<dbReference type="InterPro" id="IPR011651">
    <property type="entry name" value="Notch_ligand_N"/>
</dbReference>
<comment type="caution">
    <text evidence="13">Lacks conserved residue(s) required for the propagation of feature annotation.</text>
</comment>
<dbReference type="InterPro" id="IPR026219">
    <property type="entry name" value="Jagged/Serrate"/>
</dbReference>
<feature type="domain" description="EGF-like" evidence="17">
    <location>
        <begin position="530"/>
        <end position="568"/>
    </location>
</feature>
<feature type="disulfide bond" evidence="13">
    <location>
        <begin position="518"/>
        <end position="527"/>
    </location>
</feature>
<proteinExistence type="predicted"/>
<keyword evidence="12" id="KW-0325">Glycoprotein</keyword>
<evidence type="ECO:0000256" key="3">
    <source>
        <dbReference type="ARBA" id="ARBA00022475"/>
    </source>
</evidence>
<feature type="domain" description="EGF-like" evidence="17">
    <location>
        <begin position="660"/>
        <end position="696"/>
    </location>
</feature>
<dbReference type="EMBL" id="CADEPI010000069">
    <property type="protein sequence ID" value="CAB3372126.1"/>
    <property type="molecule type" value="Genomic_DNA"/>
</dbReference>
<accession>A0A8S1D2U8</accession>
<feature type="disulfide bond" evidence="13">
    <location>
        <begin position="840"/>
        <end position="849"/>
    </location>
</feature>
<evidence type="ECO:0000256" key="2">
    <source>
        <dbReference type="ARBA" id="ARBA00022473"/>
    </source>
</evidence>
<dbReference type="Pfam" id="PF12661">
    <property type="entry name" value="hEGF"/>
    <property type="match status" value="4"/>
</dbReference>
<dbReference type="GO" id="GO:0005112">
    <property type="term" value="F:Notch binding"/>
    <property type="evidence" value="ECO:0007669"/>
    <property type="project" value="InterPro"/>
</dbReference>
<comment type="caution">
    <text evidence="19">The sequence shown here is derived from an EMBL/GenBank/DDBJ whole genome shotgun (WGS) entry which is preliminary data.</text>
</comment>
<keyword evidence="2 15" id="KW-0217">Developmental protein</keyword>
<feature type="disulfide bond" evidence="13">
    <location>
        <begin position="610"/>
        <end position="619"/>
    </location>
</feature>
<dbReference type="InterPro" id="IPR013111">
    <property type="entry name" value="EGF_extracell"/>
</dbReference>
<dbReference type="PROSITE" id="PS01186">
    <property type="entry name" value="EGF_2"/>
    <property type="match status" value="11"/>
</dbReference>
<dbReference type="GO" id="GO:0048018">
    <property type="term" value="F:receptor ligand activity"/>
    <property type="evidence" value="ECO:0007669"/>
    <property type="project" value="UniProtKB-ARBA"/>
</dbReference>
<dbReference type="FunFam" id="2.10.25.140:FF:000001">
    <property type="entry name" value="Delta-like protein"/>
    <property type="match status" value="1"/>
</dbReference>
<dbReference type="FunFam" id="2.10.25.10:FF:000061">
    <property type="entry name" value="Delta-like protein"/>
    <property type="match status" value="2"/>
</dbReference>
<keyword evidence="11 13" id="KW-1015">Disulfide bond</keyword>
<dbReference type="FunFam" id="2.10.25.10:FF:000095">
    <property type="entry name" value="Notch, isoform B"/>
    <property type="match status" value="1"/>
</dbReference>
<dbReference type="FunFam" id="2.10.25.10:FF:000613">
    <property type="entry name" value="Delta-like protein"/>
    <property type="match status" value="1"/>
</dbReference>
<dbReference type="FunFam" id="2.10.25.10:FF:000610">
    <property type="entry name" value="protein HEG homolog 1 isoform X1"/>
    <property type="match status" value="1"/>
</dbReference>
<evidence type="ECO:0000256" key="8">
    <source>
        <dbReference type="ARBA" id="ARBA00022837"/>
    </source>
</evidence>
<feature type="disulfide bond" evidence="13">
    <location>
        <begin position="256"/>
        <end position="265"/>
    </location>
</feature>
<feature type="disulfide bond" evidence="13">
    <location>
        <begin position="459"/>
        <end position="469"/>
    </location>
</feature>
<dbReference type="GO" id="GO:0005886">
    <property type="term" value="C:plasma membrane"/>
    <property type="evidence" value="ECO:0007669"/>
    <property type="project" value="UniProtKB-SubCell"/>
</dbReference>
<dbReference type="GO" id="GO:0009952">
    <property type="term" value="P:anterior/posterior pattern specification"/>
    <property type="evidence" value="ECO:0007669"/>
    <property type="project" value="UniProtKB-ARBA"/>
</dbReference>
<dbReference type="Pfam" id="PF07645">
    <property type="entry name" value="EGF_CA"/>
    <property type="match status" value="1"/>
</dbReference>
<evidence type="ECO:0000256" key="16">
    <source>
        <dbReference type="SAM" id="SignalP"/>
    </source>
</evidence>
<evidence type="ECO:0000259" key="17">
    <source>
        <dbReference type="PROSITE" id="PS50026"/>
    </source>
</evidence>
<dbReference type="InterPro" id="IPR049883">
    <property type="entry name" value="NOTCH1_EGF-like"/>
</dbReference>
<keyword evidence="6 15" id="KW-0732">Signal</keyword>
<feature type="disulfide bond" evidence="13">
    <location>
        <begin position="764"/>
        <end position="773"/>
    </location>
</feature>
<dbReference type="InterPro" id="IPR001774">
    <property type="entry name" value="DSL"/>
</dbReference>
<dbReference type="Gene3D" id="2.10.25.10">
    <property type="entry name" value="Laminin"/>
    <property type="match status" value="15"/>
</dbReference>
<evidence type="ECO:0000313" key="19">
    <source>
        <dbReference type="EMBL" id="CAB3372126.1"/>
    </source>
</evidence>
<dbReference type="CDD" id="cd00054">
    <property type="entry name" value="EGF_CA"/>
    <property type="match status" value="11"/>
</dbReference>
<feature type="domain" description="DSL" evidence="18">
    <location>
        <begin position="190"/>
        <end position="234"/>
    </location>
</feature>
<dbReference type="AlphaFoldDB" id="A0A8S1D2U8"/>
<dbReference type="GO" id="GO:0035282">
    <property type="term" value="P:segmentation"/>
    <property type="evidence" value="ECO:0007669"/>
    <property type="project" value="UniProtKB-ARBA"/>
</dbReference>
<comment type="function">
    <text evidence="15">Putative Notch ligand involved in the mediation of Notch signaling.</text>
</comment>
<dbReference type="InterPro" id="IPR051830">
    <property type="entry name" value="NOTCH_homolog"/>
</dbReference>
<evidence type="ECO:0000256" key="11">
    <source>
        <dbReference type="ARBA" id="ARBA00023157"/>
    </source>
</evidence>
<dbReference type="Proteomes" id="UP000494165">
    <property type="component" value="Unassembled WGS sequence"/>
</dbReference>
<dbReference type="GO" id="GO:0048468">
    <property type="term" value="P:cell development"/>
    <property type="evidence" value="ECO:0007669"/>
    <property type="project" value="UniProtKB-ARBA"/>
</dbReference>
<feature type="disulfide bond" evidence="13">
    <location>
        <begin position="648"/>
        <end position="657"/>
    </location>
</feature>
<gene>
    <name evidence="19" type="ORF">CLODIP_2_CD15376</name>
</gene>
<dbReference type="InterPro" id="IPR018097">
    <property type="entry name" value="EGF_Ca-bd_CS"/>
</dbReference>
<dbReference type="GO" id="GO:0046331">
    <property type="term" value="P:lateral inhibition"/>
    <property type="evidence" value="ECO:0007669"/>
    <property type="project" value="UniProtKB-ARBA"/>
</dbReference>
<dbReference type="Pfam" id="PF00008">
    <property type="entry name" value="EGF"/>
    <property type="match status" value="7"/>
</dbReference>
<feature type="domain" description="EGF-like" evidence="17">
    <location>
        <begin position="814"/>
        <end position="850"/>
    </location>
</feature>
<feature type="disulfide bond" evidence="13">
    <location>
        <begin position="403"/>
        <end position="412"/>
    </location>
</feature>
<comment type="subcellular location">
    <subcellularLocation>
        <location evidence="1">Cell membrane</location>
        <topology evidence="1">Single-pass type I membrane protein</topology>
    </subcellularLocation>
    <subcellularLocation>
        <location evidence="15">Membrane</location>
        <topology evidence="15">Single-pass type I membrane protein</topology>
    </subcellularLocation>
</comment>
<feature type="domain" description="EGF-like" evidence="17">
    <location>
        <begin position="339"/>
        <end position="375"/>
    </location>
</feature>
<dbReference type="SUPFAM" id="SSF57184">
    <property type="entry name" value="Growth factor receptor domain"/>
    <property type="match status" value="1"/>
</dbReference>
<dbReference type="GO" id="GO:0048513">
    <property type="term" value="P:animal organ development"/>
    <property type="evidence" value="ECO:0007669"/>
    <property type="project" value="UniProtKB-ARBA"/>
</dbReference>
<feature type="disulfide bond" evidence="13">
    <location>
        <begin position="365"/>
        <end position="374"/>
    </location>
</feature>
<dbReference type="InterPro" id="IPR000152">
    <property type="entry name" value="EGF-type_Asp/Asn_hydroxyl_site"/>
</dbReference>
<evidence type="ECO:0000256" key="4">
    <source>
        <dbReference type="ARBA" id="ARBA00022536"/>
    </source>
</evidence>
<feature type="disulfide bond" evidence="13">
    <location>
        <begin position="724"/>
        <end position="733"/>
    </location>
</feature>
<dbReference type="FunFam" id="2.10.25.10:FF:000004">
    <property type="entry name" value="Neurogenic locus notch 1"/>
    <property type="match status" value="1"/>
</dbReference>
<feature type="domain" description="EGF-like" evidence="17">
    <location>
        <begin position="776"/>
        <end position="812"/>
    </location>
</feature>
<dbReference type="GO" id="GO:0005509">
    <property type="term" value="F:calcium ion binding"/>
    <property type="evidence" value="ECO:0007669"/>
    <property type="project" value="InterPro"/>
</dbReference>
<feature type="domain" description="EGF-like" evidence="17">
    <location>
        <begin position="415"/>
        <end position="453"/>
    </location>
</feature>
<dbReference type="InterPro" id="IPR013032">
    <property type="entry name" value="EGF-like_CS"/>
</dbReference>
<feature type="domain" description="EGF-like" evidence="17">
    <location>
        <begin position="235"/>
        <end position="266"/>
    </location>
</feature>
<dbReference type="PRINTS" id="PR00010">
    <property type="entry name" value="EGFBLOOD"/>
</dbReference>
<evidence type="ECO:0000256" key="10">
    <source>
        <dbReference type="ARBA" id="ARBA00023136"/>
    </source>
</evidence>
<keyword evidence="10 15" id="KW-0472">Membrane</keyword>
<dbReference type="FunFam" id="2.10.25.10:FF:000472">
    <property type="entry name" value="Uncharacterized protein, isoform A"/>
    <property type="match status" value="1"/>
</dbReference>
<feature type="signal peptide" evidence="16">
    <location>
        <begin position="1"/>
        <end position="32"/>
    </location>
</feature>
<dbReference type="FunFam" id="2.10.25.10:FF:000294">
    <property type="entry name" value="Delta-like protein"/>
    <property type="match status" value="1"/>
</dbReference>
<evidence type="ECO:0000256" key="12">
    <source>
        <dbReference type="ARBA" id="ARBA00023180"/>
    </source>
</evidence>
<dbReference type="Gene3D" id="2.60.40.3510">
    <property type="match status" value="1"/>
</dbReference>
<reference evidence="19 20" key="1">
    <citation type="submission" date="2020-04" db="EMBL/GenBank/DDBJ databases">
        <authorList>
            <person name="Alioto T."/>
            <person name="Alioto T."/>
            <person name="Gomez Garrido J."/>
        </authorList>
    </citation>
    <scope>NUCLEOTIDE SEQUENCE [LARGE SCALE GENOMIC DNA]</scope>
</reference>
<dbReference type="FunFam" id="2.10.25.10:FF:000038">
    <property type="entry name" value="Fibrillin 2"/>
    <property type="match status" value="1"/>
</dbReference>
<keyword evidence="5 15" id="KW-0812">Transmembrane</keyword>
<dbReference type="Pfam" id="PF01414">
    <property type="entry name" value="DSL"/>
    <property type="match status" value="1"/>
</dbReference>
<dbReference type="PROSITE" id="PS00022">
    <property type="entry name" value="EGF_1"/>
    <property type="match status" value="14"/>
</dbReference>
<keyword evidence="4 13" id="KW-0245">EGF-like domain</keyword>
<dbReference type="GO" id="GO:0003008">
    <property type="term" value="P:system process"/>
    <property type="evidence" value="ECO:0007669"/>
    <property type="project" value="UniProtKB-ARBA"/>
</dbReference>
<dbReference type="InterPro" id="IPR001881">
    <property type="entry name" value="EGF-like_Ca-bd_dom"/>
</dbReference>
<dbReference type="PANTHER" id="PTHR24033:SF151">
    <property type="entry name" value="NOTCH 2"/>
    <property type="match status" value="1"/>
</dbReference>
<feature type="disulfide bond" evidence="14">
    <location>
        <begin position="192"/>
        <end position="201"/>
    </location>
</feature>
<evidence type="ECO:0000256" key="5">
    <source>
        <dbReference type="ARBA" id="ARBA00022692"/>
    </source>
</evidence>
<evidence type="ECO:0000313" key="20">
    <source>
        <dbReference type="Proteomes" id="UP000494165"/>
    </source>
</evidence>
<dbReference type="GO" id="GO:0007219">
    <property type="term" value="P:Notch signaling pathway"/>
    <property type="evidence" value="ECO:0007669"/>
    <property type="project" value="InterPro"/>
</dbReference>
<evidence type="ECO:0000256" key="13">
    <source>
        <dbReference type="PROSITE-ProRule" id="PRU00076"/>
    </source>
</evidence>
<protein>
    <recommendedName>
        <fullName evidence="15">Delta-like protein</fullName>
    </recommendedName>
</protein>
<dbReference type="PROSITE" id="PS50026">
    <property type="entry name" value="EGF_3"/>
    <property type="match status" value="15"/>
</dbReference>
<dbReference type="PRINTS" id="PR02059">
    <property type="entry name" value="JAGGEDFAMILY"/>
</dbReference>
<feature type="disulfide bond" evidence="13">
    <location>
        <begin position="539"/>
        <end position="556"/>
    </location>
</feature>
<dbReference type="PROSITE" id="PS01187">
    <property type="entry name" value="EGF_CA"/>
    <property type="match status" value="4"/>
</dbReference>
<dbReference type="SUPFAM" id="SSF57196">
    <property type="entry name" value="EGF/Laminin"/>
    <property type="match status" value="10"/>
</dbReference>
<keyword evidence="8" id="KW-0106">Calcium</keyword>
<feature type="domain" description="EGF-like" evidence="17">
    <location>
        <begin position="492"/>
        <end position="528"/>
    </location>
</feature>
<evidence type="ECO:0000256" key="14">
    <source>
        <dbReference type="PROSITE-ProRule" id="PRU00377"/>
    </source>
</evidence>
<feature type="domain" description="EGF-like" evidence="17">
    <location>
        <begin position="698"/>
        <end position="734"/>
    </location>
</feature>
<dbReference type="InterPro" id="IPR000742">
    <property type="entry name" value="EGF"/>
</dbReference>
<feature type="domain" description="EGF-like" evidence="17">
    <location>
        <begin position="455"/>
        <end position="490"/>
    </location>
</feature>
<dbReference type="SMART" id="SM00181">
    <property type="entry name" value="EGF"/>
    <property type="match status" value="16"/>
</dbReference>
<dbReference type="SMART" id="SM00215">
    <property type="entry name" value="VWC_out"/>
    <property type="match status" value="1"/>
</dbReference>
<dbReference type="Pfam" id="PF23575">
    <property type="entry name" value="JAG1"/>
    <property type="match status" value="1"/>
</dbReference>
<evidence type="ECO:0000256" key="15">
    <source>
        <dbReference type="RuleBase" id="RU280815"/>
    </source>
</evidence>
<dbReference type="InterPro" id="IPR001007">
    <property type="entry name" value="VWF_dom"/>
</dbReference>
<dbReference type="InterPro" id="IPR009030">
    <property type="entry name" value="Growth_fac_rcpt_cys_sf"/>
</dbReference>
<dbReference type="Pfam" id="PF07974">
    <property type="entry name" value="EGF_2"/>
    <property type="match status" value="1"/>
</dbReference>
<dbReference type="PROSITE" id="PS51051">
    <property type="entry name" value="DSL"/>
    <property type="match status" value="1"/>
</dbReference>
<dbReference type="GO" id="GO:0048731">
    <property type="term" value="P:system development"/>
    <property type="evidence" value="ECO:0007669"/>
    <property type="project" value="UniProtKB-ARBA"/>
</dbReference>
<keyword evidence="7 15" id="KW-0677">Repeat</keyword>
<evidence type="ECO:0000256" key="6">
    <source>
        <dbReference type="ARBA" id="ARBA00022729"/>
    </source>
</evidence>
<feature type="disulfide bond" evidence="14">
    <location>
        <begin position="225"/>
        <end position="234"/>
    </location>
</feature>
<dbReference type="FunFam" id="2.10.25.10:FF:000391">
    <property type="entry name" value="Weary, isoform C"/>
    <property type="match status" value="1"/>
</dbReference>
<dbReference type="Pfam" id="PF07657">
    <property type="entry name" value="MNNL"/>
    <property type="match status" value="1"/>
</dbReference>
<feature type="domain" description="EGF-like" evidence="17">
    <location>
        <begin position="583"/>
        <end position="620"/>
    </location>
</feature>
<feature type="domain" description="EGF-like" evidence="17">
    <location>
        <begin position="377"/>
        <end position="413"/>
    </location>
</feature>
<keyword evidence="3" id="KW-1003">Cell membrane</keyword>
<feature type="disulfide bond" evidence="13">
    <location>
        <begin position="558"/>
        <end position="567"/>
    </location>
</feature>
<dbReference type="FunFam" id="2.10.25.10:FF:000321">
    <property type="entry name" value="Protein delta homolog 1"/>
    <property type="match status" value="2"/>
</dbReference>
<dbReference type="Gene3D" id="2.10.25.140">
    <property type="match status" value="1"/>
</dbReference>
<feature type="disulfide bond" evidence="13">
    <location>
        <begin position="443"/>
        <end position="452"/>
    </location>
</feature>
<keyword evidence="9 15" id="KW-1133">Transmembrane helix</keyword>
<feature type="disulfide bond" evidence="13">
    <location>
        <begin position="480"/>
        <end position="489"/>
    </location>
</feature>
<feature type="disulfide bond" evidence="13">
    <location>
        <begin position="327"/>
        <end position="336"/>
    </location>
</feature>
<feature type="domain" description="EGF-like" evidence="17">
    <location>
        <begin position="622"/>
        <end position="658"/>
    </location>
</feature>
<dbReference type="Pfam" id="PF21700">
    <property type="entry name" value="EGF_DL_JAG"/>
    <property type="match status" value="2"/>
</dbReference>
<dbReference type="InterPro" id="IPR056986">
    <property type="entry name" value="JAG1_1/2_dom"/>
</dbReference>
<dbReference type="OrthoDB" id="283575at2759"/>
<feature type="domain" description="EGF-like" evidence="17">
    <location>
        <begin position="299"/>
        <end position="337"/>
    </location>
</feature>
<feature type="chain" id="PRO_5035841969" description="Delta-like protein" evidence="16">
    <location>
        <begin position="33"/>
        <end position="1022"/>
    </location>
</feature>
<feature type="disulfide bond" evidence="14">
    <location>
        <begin position="205"/>
        <end position="217"/>
    </location>
</feature>
<evidence type="ECO:0000256" key="7">
    <source>
        <dbReference type="ARBA" id="ARBA00022737"/>
    </source>
</evidence>
<evidence type="ECO:0000256" key="9">
    <source>
        <dbReference type="ARBA" id="ARBA00022989"/>
    </source>
</evidence>
<name>A0A8S1D2U8_9INSE</name>
<sequence>MQMMGKHHFANCYQTLCFYLLLLLLMISEHKGVLSSGYFELQVMSMVNLRGELKNGDCCGGGARDRNTDVCPNQCITYFNVCLKEYQSNVTSTGACSFGSVDSPTLGGNSFSFNGHSRSQDRLVLPFTFRWTKSFTLILQAFDKHENASRIAEDRLIEKSTYSGIIEPSTGWHTLTHKGQKATFVYRIRVQCDENYYNVTCTTFCRPRDDKFGHFNCTPAGEKICIEGWDGPNCDVPVCKKGCLHGTCVRPGECICREGWGGDLCNECNPYPGCKQGYCKKPWDCICNVNWGGILCDQDLNYCGTHEPCLNGGTCKNTAPDNYQCACLEGFSGTNCEIVKNPCAVAPCKNKGVCQEANGHFNCTCAAGWTGHTCETNIDECDSSPCKNGGTCVDLVNNYRCICPFGWKGATCEEDVDECKADKSPCINAKSCTNLPGSYTCQCVEGWTGRNCDHNINDCVGQCQNGALCIDLVNNFYCACTSGFTGKKCEVNINECESNPCKNGGECVDGIASFRCICSVGYEGKTCEIDHDHCNPNPCKNDAECLVNPQEEDYFCHCQPNWTGKNCSTPVDFLDSCSAQSVLSNGSAISICGQHGTCVAQPGGNYWCQCEPGYTGQFCHENINDCAETVCQNGGTCVDRVNSFQCICRDGWEGTYCQDDRNECDSNPCENDGICQNGDADFVCKCRGVWKGKTCSLRNSHCDQNTCLNGGTCQDMGNTFMCRCAPGFEGSICHIPKSQACQSNPCKNGATCVNVDGGGFKCICKEGFEGNTCEKDTDDCSPMPCHNGGQCVDGVNWYRCECAKGFTGPDCRINIDDCASSPCKNGGTCIDGIGTFECTCPPGMHGQFCEQGDSYDLDCVLDGQYIKPNVSWVDNCNTCMCVSGRIRCTNVWCGPYNCREPSQRCPLTTKCVESHRENCLTPDCHPWGECLSLTSPQPFSKSYPAPADCWPNQAVISSHCARVSLTLDRSKLKSGTSVQSICNELRKIAVTYQTFSGGSDNLYILCELKSGFNNIVEATMVS</sequence>
<keyword evidence="20" id="KW-1185">Reference proteome</keyword>
<evidence type="ECO:0000259" key="18">
    <source>
        <dbReference type="PROSITE" id="PS51051"/>
    </source>
</evidence>
<feature type="disulfide bond" evidence="13">
    <location>
        <begin position="686"/>
        <end position="695"/>
    </location>
</feature>
<evidence type="ECO:0000256" key="1">
    <source>
        <dbReference type="ARBA" id="ARBA00004251"/>
    </source>
</evidence>
<feature type="domain" description="EGF-like" evidence="17">
    <location>
        <begin position="737"/>
        <end position="774"/>
    </location>
</feature>
<organism evidence="19 20">
    <name type="scientific">Cloeon dipterum</name>
    <dbReference type="NCBI Taxonomy" id="197152"/>
    <lineage>
        <taxon>Eukaryota</taxon>
        <taxon>Metazoa</taxon>
        <taxon>Ecdysozoa</taxon>
        <taxon>Arthropoda</taxon>
        <taxon>Hexapoda</taxon>
        <taxon>Insecta</taxon>
        <taxon>Pterygota</taxon>
        <taxon>Palaeoptera</taxon>
        <taxon>Ephemeroptera</taxon>
        <taxon>Pisciforma</taxon>
        <taxon>Baetidae</taxon>
        <taxon>Cloeon</taxon>
    </lineage>
</organism>
<feature type="disulfide bond" evidence="13">
    <location>
        <begin position="802"/>
        <end position="811"/>
    </location>
</feature>
<dbReference type="PANTHER" id="PTHR24033">
    <property type="entry name" value="EGF-LIKE DOMAIN-CONTAINING PROTEIN"/>
    <property type="match status" value="1"/>
</dbReference>
<dbReference type="SMART" id="SM00051">
    <property type="entry name" value="DSL"/>
    <property type="match status" value="1"/>
</dbReference>